<comment type="subcellular location">
    <subcellularLocation>
        <location evidence="1">Cell inner membrane</location>
    </subcellularLocation>
</comment>
<dbReference type="InterPro" id="IPR024961">
    <property type="entry name" value="T2SS_GspC_N"/>
</dbReference>
<dbReference type="EMBL" id="CP044455">
    <property type="protein sequence ID" value="QIC71373.1"/>
    <property type="molecule type" value="Genomic_DNA"/>
</dbReference>
<dbReference type="InterPro" id="IPR036034">
    <property type="entry name" value="PDZ_sf"/>
</dbReference>
<gene>
    <name evidence="11" type="ORF">FSC09_13705</name>
</gene>
<dbReference type="GO" id="GO:0005886">
    <property type="term" value="C:plasma membrane"/>
    <property type="evidence" value="ECO:0007669"/>
    <property type="project" value="UniProtKB-SubCell"/>
</dbReference>
<evidence type="ECO:0000313" key="12">
    <source>
        <dbReference type="Proteomes" id="UP000503440"/>
    </source>
</evidence>
<accession>A0A6C0Y5E8</accession>
<dbReference type="InterPro" id="IPR041489">
    <property type="entry name" value="PDZ_6"/>
</dbReference>
<dbReference type="Pfam" id="PF11356">
    <property type="entry name" value="T2SSC"/>
    <property type="match status" value="1"/>
</dbReference>
<dbReference type="Gene3D" id="2.30.42.10">
    <property type="match status" value="1"/>
</dbReference>
<dbReference type="AlphaFoldDB" id="A0A6C0Y5E8"/>
<evidence type="ECO:0000256" key="6">
    <source>
        <dbReference type="ARBA" id="ARBA00022927"/>
    </source>
</evidence>
<evidence type="ECO:0000256" key="2">
    <source>
        <dbReference type="ARBA" id="ARBA00022448"/>
    </source>
</evidence>
<evidence type="ECO:0000256" key="9">
    <source>
        <dbReference type="SAM" id="Phobius"/>
    </source>
</evidence>
<dbReference type="SMART" id="SM00228">
    <property type="entry name" value="PDZ"/>
    <property type="match status" value="1"/>
</dbReference>
<protein>
    <submittedName>
        <fullName evidence="11">PDZ domain-containing protein</fullName>
    </submittedName>
</protein>
<keyword evidence="7 9" id="KW-1133">Transmembrane helix</keyword>
<dbReference type="RefSeq" id="WP_163146203.1">
    <property type="nucleotide sequence ID" value="NZ_CP044455.1"/>
</dbReference>
<sequence>MQKIWEQLQTLQLKQADRVAPVLLALLILYLCWKLASLFWLLLAPPQAMQLDRVELGSQQLRVPNISSFALFHEASQRTQAEDNLNLQLQGVMVGYPNQFSSAVLKVNEVAERYRVGDMIEGSGYQLAEVYWDRVVLRHSSGATREIEFKGIENGLNQPIVPTQSPAAPNRNPAPATTAQNAIGQAVQKIQQDRERYLQDMGVNSGNGQGYEITARTPAALRSRLGLQPGDRILSLNGQTVGQGQNEAQLLEQARQDGQVRLEVQRGDQVITVQQDFK</sequence>
<dbReference type="Proteomes" id="UP000503440">
    <property type="component" value="Chromosome"/>
</dbReference>
<dbReference type="PROSITE" id="PS50106">
    <property type="entry name" value="PDZ"/>
    <property type="match status" value="1"/>
</dbReference>
<evidence type="ECO:0000256" key="4">
    <source>
        <dbReference type="ARBA" id="ARBA00022519"/>
    </source>
</evidence>
<evidence type="ECO:0000256" key="7">
    <source>
        <dbReference type="ARBA" id="ARBA00022989"/>
    </source>
</evidence>
<keyword evidence="6" id="KW-0653">Protein transport</keyword>
<keyword evidence="4" id="KW-0997">Cell inner membrane</keyword>
<feature type="domain" description="PDZ" evidence="10">
    <location>
        <begin position="187"/>
        <end position="268"/>
    </location>
</feature>
<dbReference type="InterPro" id="IPR001478">
    <property type="entry name" value="PDZ"/>
</dbReference>
<evidence type="ECO:0000259" key="10">
    <source>
        <dbReference type="PROSITE" id="PS50106"/>
    </source>
</evidence>
<reference evidence="11 12" key="1">
    <citation type="submission" date="2019-09" db="EMBL/GenBank/DDBJ databases">
        <title>Non-baumannii Acinetobacter spp. carrying blaNDM-1 isolated in China.</title>
        <authorList>
            <person name="Cui C."/>
            <person name="Chen C."/>
            <person name="Sun J."/>
            <person name="Liu Y."/>
        </authorList>
    </citation>
    <scope>NUCLEOTIDE SEQUENCE [LARGE SCALE GENOMIC DNA]</scope>
    <source>
        <strain evidence="11 12">B18</strain>
    </source>
</reference>
<evidence type="ECO:0000256" key="3">
    <source>
        <dbReference type="ARBA" id="ARBA00022475"/>
    </source>
</evidence>
<keyword evidence="2" id="KW-0813">Transport</keyword>
<keyword evidence="3" id="KW-1003">Cell membrane</keyword>
<organism evidence="11 12">
    <name type="scientific">Acinetobacter indicus</name>
    <dbReference type="NCBI Taxonomy" id="756892"/>
    <lineage>
        <taxon>Bacteria</taxon>
        <taxon>Pseudomonadati</taxon>
        <taxon>Pseudomonadota</taxon>
        <taxon>Gammaproteobacteria</taxon>
        <taxon>Moraxellales</taxon>
        <taxon>Moraxellaceae</taxon>
        <taxon>Acinetobacter</taxon>
    </lineage>
</organism>
<dbReference type="Gene3D" id="2.30.30.830">
    <property type="match status" value="1"/>
</dbReference>
<feature type="transmembrane region" description="Helical" evidence="9">
    <location>
        <begin position="21"/>
        <end position="43"/>
    </location>
</feature>
<evidence type="ECO:0000313" key="11">
    <source>
        <dbReference type="EMBL" id="QIC71373.1"/>
    </source>
</evidence>
<dbReference type="GO" id="GO:0015031">
    <property type="term" value="P:protein transport"/>
    <property type="evidence" value="ECO:0007669"/>
    <property type="project" value="UniProtKB-KW"/>
</dbReference>
<keyword evidence="5 9" id="KW-0812">Transmembrane</keyword>
<proteinExistence type="predicted"/>
<keyword evidence="8 9" id="KW-0472">Membrane</keyword>
<dbReference type="SUPFAM" id="SSF50156">
    <property type="entry name" value="PDZ domain-like"/>
    <property type="match status" value="1"/>
</dbReference>
<evidence type="ECO:0000256" key="8">
    <source>
        <dbReference type="ARBA" id="ARBA00023136"/>
    </source>
</evidence>
<dbReference type="Pfam" id="PF17820">
    <property type="entry name" value="PDZ_6"/>
    <property type="match status" value="1"/>
</dbReference>
<name>A0A6C0Y5E8_9GAMM</name>
<evidence type="ECO:0000256" key="1">
    <source>
        <dbReference type="ARBA" id="ARBA00004533"/>
    </source>
</evidence>
<evidence type="ECO:0000256" key="5">
    <source>
        <dbReference type="ARBA" id="ARBA00022692"/>
    </source>
</evidence>